<evidence type="ECO:0000256" key="2">
    <source>
        <dbReference type="PROSITE-ProRule" id="PRU00335"/>
    </source>
</evidence>
<dbReference type="EMBL" id="SMNA01000011">
    <property type="protein sequence ID" value="TDE89663.1"/>
    <property type="molecule type" value="Genomic_DNA"/>
</dbReference>
<protein>
    <submittedName>
        <fullName evidence="4">TetR/AcrR family transcriptional regulator</fullName>
    </submittedName>
</protein>
<evidence type="ECO:0000256" key="1">
    <source>
        <dbReference type="ARBA" id="ARBA00023125"/>
    </source>
</evidence>
<comment type="caution">
    <text evidence="4">The sequence shown here is derived from an EMBL/GenBank/DDBJ whole genome shotgun (WGS) entry which is preliminary data.</text>
</comment>
<dbReference type="Gene3D" id="1.10.10.60">
    <property type="entry name" value="Homeodomain-like"/>
    <property type="match status" value="1"/>
</dbReference>
<dbReference type="PANTHER" id="PTHR30055">
    <property type="entry name" value="HTH-TYPE TRANSCRIPTIONAL REGULATOR RUTR"/>
    <property type="match status" value="1"/>
</dbReference>
<dbReference type="InterPro" id="IPR001647">
    <property type="entry name" value="HTH_TetR"/>
</dbReference>
<gene>
    <name evidence="4" type="ORF">EXU48_19740</name>
</gene>
<feature type="DNA-binding region" description="H-T-H motif" evidence="2">
    <location>
        <begin position="36"/>
        <end position="55"/>
    </location>
</feature>
<reference evidence="4 5" key="1">
    <citation type="submission" date="2019-03" db="EMBL/GenBank/DDBJ databases">
        <title>Genomic features of bacteria from cold environments.</title>
        <authorList>
            <person name="Shen L."/>
        </authorList>
    </citation>
    <scope>NUCLEOTIDE SEQUENCE [LARGE SCALE GENOMIC DNA]</scope>
    <source>
        <strain evidence="5">T3246-1</strain>
    </source>
</reference>
<dbReference type="SUPFAM" id="SSF46689">
    <property type="entry name" value="Homeodomain-like"/>
    <property type="match status" value="1"/>
</dbReference>
<dbReference type="InterPro" id="IPR050109">
    <property type="entry name" value="HTH-type_TetR-like_transc_reg"/>
</dbReference>
<dbReference type="RefSeq" id="WP_133109404.1">
    <property type="nucleotide sequence ID" value="NZ_SMNA01000011.1"/>
</dbReference>
<evidence type="ECO:0000313" key="5">
    <source>
        <dbReference type="Proteomes" id="UP000504882"/>
    </source>
</evidence>
<evidence type="ECO:0000313" key="4">
    <source>
        <dbReference type="EMBL" id="TDE89663.1"/>
    </source>
</evidence>
<dbReference type="PROSITE" id="PS50977">
    <property type="entry name" value="HTH_TETR_2"/>
    <property type="match status" value="1"/>
</dbReference>
<organism evidence="4 5">
    <name type="scientific">Occultella glacieicola</name>
    <dbReference type="NCBI Taxonomy" id="2518684"/>
    <lineage>
        <taxon>Bacteria</taxon>
        <taxon>Bacillati</taxon>
        <taxon>Actinomycetota</taxon>
        <taxon>Actinomycetes</taxon>
        <taxon>Micrococcales</taxon>
        <taxon>Ruaniaceae</taxon>
        <taxon>Occultella</taxon>
    </lineage>
</organism>
<keyword evidence="5" id="KW-1185">Reference proteome</keyword>
<name>A0ABY2E000_9MICO</name>
<proteinExistence type="predicted"/>
<dbReference type="Gene3D" id="1.10.357.10">
    <property type="entry name" value="Tetracycline Repressor, domain 2"/>
    <property type="match status" value="1"/>
</dbReference>
<dbReference type="Proteomes" id="UP000504882">
    <property type="component" value="Unassembled WGS sequence"/>
</dbReference>
<evidence type="ECO:0000259" key="3">
    <source>
        <dbReference type="PROSITE" id="PS50977"/>
    </source>
</evidence>
<sequence>MTSRHHRRGPRGDIRPEDLLEAAQRVLGTGGAAALTLRAVASEAGVTPNAIYTYFEDMAALRNRIGDDFVGRFDLGLLRQACPAHALRQFLAHVLGVAEGAPGQVAILAAQRIAGPRTLALNEALLDFFVDAVGHPSARAASLTMLVTEWLHGRLLLSGSNAAPPGFTAALERLDLDRYPRTAIMLRAGDDDSSLDVLVAAITEPPA</sequence>
<feature type="domain" description="HTH tetR-type" evidence="3">
    <location>
        <begin position="13"/>
        <end position="73"/>
    </location>
</feature>
<dbReference type="Pfam" id="PF00440">
    <property type="entry name" value="TetR_N"/>
    <property type="match status" value="1"/>
</dbReference>
<accession>A0ABY2E000</accession>
<keyword evidence="1 2" id="KW-0238">DNA-binding</keyword>
<dbReference type="InterPro" id="IPR009057">
    <property type="entry name" value="Homeodomain-like_sf"/>
</dbReference>
<dbReference type="PANTHER" id="PTHR30055:SF226">
    <property type="entry name" value="HTH-TYPE TRANSCRIPTIONAL REGULATOR PKSA"/>
    <property type="match status" value="1"/>
</dbReference>